<dbReference type="InterPro" id="IPR025320">
    <property type="entry name" value="DUF4225"/>
</dbReference>
<reference evidence="3" key="1">
    <citation type="submission" date="2018-01" db="EMBL/GenBank/DDBJ databases">
        <title>The opportunistic pathogen Serratia marcescens is an overlooked threat to honeybees.</title>
        <authorList>
            <person name="Raymann K."/>
            <person name="Shaffer Z."/>
            <person name="Coon K."/>
            <person name="Salisbury S."/>
            <person name="Moran N.A."/>
        </authorList>
    </citation>
    <scope>NUCLEOTIDE SEQUENCE [LARGE SCALE GENOMIC DNA]</scope>
    <source>
        <strain evidence="3">KZ19</strain>
    </source>
</reference>
<dbReference type="AlphaFoldDB" id="A0AAP8PSM2"/>
<feature type="coiled-coil region" evidence="1">
    <location>
        <begin position="88"/>
        <end position="115"/>
    </location>
</feature>
<sequence>MLLALRYGVAVFRSKSREEQRKMDNPLLLKERLNTYSQTMARQQGRMLLELSERVNRDFLKDRTVGNAFRHEMHCFVNDKLQKCQQVGEAANVAMREMKQEYQSLSEQERLLRTDAVTPYAVMRKKVSHDAVVTYVLAGVGFLSGIAQILLGVGLDWTGVGAIPGTLLLINGINNVYENGYTLLFGKNTIGPGRMMYRSAASTLGYSHSAADMALGGVDLLLSGYGLLKLSLKPEAWRLFRYINTDYIRGWRNMGRTSLMLEGGADVSPLIPFKKAARNSDGTNFILYSFYSRCRGLSGREIRLQTASGFQGLCRSGYDMFFNPLLAIYPFCQRQRDVYC</sequence>
<evidence type="ECO:0000256" key="2">
    <source>
        <dbReference type="SAM" id="Phobius"/>
    </source>
</evidence>
<proteinExistence type="predicted"/>
<dbReference type="Pfam" id="PF13988">
    <property type="entry name" value="DUF4225"/>
    <property type="match status" value="1"/>
</dbReference>
<name>A0AAP8PSM2_SERMA</name>
<feature type="transmembrane region" description="Helical" evidence="2">
    <location>
        <begin position="157"/>
        <end position="177"/>
    </location>
</feature>
<accession>A0AAP8PSM2</accession>
<dbReference type="EMBL" id="PQGI01000014">
    <property type="protein sequence ID" value="POP15029.1"/>
    <property type="molecule type" value="Genomic_DNA"/>
</dbReference>
<keyword evidence="2" id="KW-0812">Transmembrane</keyword>
<evidence type="ECO:0000313" key="3">
    <source>
        <dbReference type="EMBL" id="POP15029.1"/>
    </source>
</evidence>
<organism evidence="3">
    <name type="scientific">Serratia marcescens</name>
    <dbReference type="NCBI Taxonomy" id="615"/>
    <lineage>
        <taxon>Bacteria</taxon>
        <taxon>Pseudomonadati</taxon>
        <taxon>Pseudomonadota</taxon>
        <taxon>Gammaproteobacteria</taxon>
        <taxon>Enterobacterales</taxon>
        <taxon>Yersiniaceae</taxon>
        <taxon>Serratia</taxon>
    </lineage>
</organism>
<keyword evidence="2" id="KW-0472">Membrane</keyword>
<keyword evidence="1" id="KW-0175">Coiled coil</keyword>
<feature type="transmembrane region" description="Helical" evidence="2">
    <location>
        <begin position="132"/>
        <end position="151"/>
    </location>
</feature>
<keyword evidence="2" id="KW-1133">Transmembrane helix</keyword>
<comment type="caution">
    <text evidence="3">The sequence shown here is derived from an EMBL/GenBank/DDBJ whole genome shotgun (WGS) entry which is preliminary data.</text>
</comment>
<protein>
    <submittedName>
        <fullName evidence="3">DUF4225 domain-containing protein</fullName>
    </submittedName>
</protein>
<evidence type="ECO:0000256" key="1">
    <source>
        <dbReference type="SAM" id="Coils"/>
    </source>
</evidence>
<gene>
    <name evidence="3" type="ORF">C3R40_21270</name>
</gene>